<dbReference type="Proteomes" id="UP000229098">
    <property type="component" value="Unassembled WGS sequence"/>
</dbReference>
<dbReference type="SMART" id="SM01321">
    <property type="entry name" value="Y1_Tnp"/>
    <property type="match status" value="1"/>
</dbReference>
<dbReference type="AlphaFoldDB" id="A0A2M8KYB5"/>
<evidence type="ECO:0000313" key="2">
    <source>
        <dbReference type="EMBL" id="PJE64935.1"/>
    </source>
</evidence>
<evidence type="ECO:0000259" key="1">
    <source>
        <dbReference type="SMART" id="SM01321"/>
    </source>
</evidence>
<name>A0A2M8KYB5_9BACT</name>
<dbReference type="GO" id="GO:0003677">
    <property type="term" value="F:DNA binding"/>
    <property type="evidence" value="ECO:0007669"/>
    <property type="project" value="InterPro"/>
</dbReference>
<organism evidence="2 3">
    <name type="scientific">Candidatus Ryanbacteria bacterium CG10_big_fil_rev_8_21_14_0_10_43_42</name>
    <dbReference type="NCBI Taxonomy" id="1974864"/>
    <lineage>
        <taxon>Bacteria</taxon>
        <taxon>Candidatus Ryaniibacteriota</taxon>
    </lineage>
</organism>
<dbReference type="PANTHER" id="PTHR34322:SF2">
    <property type="entry name" value="TRANSPOSASE IS200-LIKE DOMAIN-CONTAINING PROTEIN"/>
    <property type="match status" value="1"/>
</dbReference>
<reference evidence="3" key="1">
    <citation type="submission" date="2017-09" db="EMBL/GenBank/DDBJ databases">
        <title>Depth-based differentiation of microbial function through sediment-hosted aquifers and enrichment of novel symbionts in the deep terrestrial subsurface.</title>
        <authorList>
            <person name="Probst A.J."/>
            <person name="Ladd B."/>
            <person name="Jarett J.K."/>
            <person name="Geller-Mcgrath D.E."/>
            <person name="Sieber C.M.K."/>
            <person name="Emerson J.B."/>
            <person name="Anantharaman K."/>
            <person name="Thomas B.C."/>
            <person name="Malmstrom R."/>
            <person name="Stieglmeier M."/>
            <person name="Klingl A."/>
            <person name="Woyke T."/>
            <person name="Ryan C.M."/>
            <person name="Banfield J.F."/>
        </authorList>
    </citation>
    <scope>NUCLEOTIDE SEQUENCE [LARGE SCALE GENOMIC DNA]</scope>
</reference>
<dbReference type="SUPFAM" id="SSF143422">
    <property type="entry name" value="Transposase IS200-like"/>
    <property type="match status" value="1"/>
</dbReference>
<dbReference type="PANTHER" id="PTHR34322">
    <property type="entry name" value="TRANSPOSASE, Y1_TNP DOMAIN-CONTAINING"/>
    <property type="match status" value="1"/>
</dbReference>
<protein>
    <recommendedName>
        <fullName evidence="1">Transposase IS200-like domain-containing protein</fullName>
    </recommendedName>
</protein>
<sequence length="213" mass="25487">MIYHVINRSNSRTELFNTKGDYRGIENILDQAHNKFKVKIYAYCIMPNHWHLVVSPEEDGEMSRFMQWLTLTHTQRYHVFHKTIGFGHLYQGRYKSFPVQTNEYFSQLVRYVERNPVRANLVRKAENWQWSSLWRREYGSDQQKKLLTKWPIGIPDDYLSYVNTKEKSIDLEEMRDCVNRGRPYGSSQWTKQIIDIFDLGLTTRSRGRPKKGT</sequence>
<dbReference type="InterPro" id="IPR002686">
    <property type="entry name" value="Transposase_17"/>
</dbReference>
<dbReference type="Pfam" id="PF01797">
    <property type="entry name" value="Y1_Tnp"/>
    <property type="match status" value="1"/>
</dbReference>
<comment type="caution">
    <text evidence="2">The sequence shown here is derived from an EMBL/GenBank/DDBJ whole genome shotgun (WGS) entry which is preliminary data.</text>
</comment>
<evidence type="ECO:0000313" key="3">
    <source>
        <dbReference type="Proteomes" id="UP000229098"/>
    </source>
</evidence>
<dbReference type="EMBL" id="PFEF01000001">
    <property type="protein sequence ID" value="PJE64935.1"/>
    <property type="molecule type" value="Genomic_DNA"/>
</dbReference>
<dbReference type="GO" id="GO:0006313">
    <property type="term" value="P:DNA transposition"/>
    <property type="evidence" value="ECO:0007669"/>
    <property type="project" value="InterPro"/>
</dbReference>
<accession>A0A2M8KYB5</accession>
<feature type="domain" description="Transposase IS200-like" evidence="1">
    <location>
        <begin position="2"/>
        <end position="115"/>
    </location>
</feature>
<proteinExistence type="predicted"/>
<dbReference type="Gene3D" id="3.30.70.1290">
    <property type="entry name" value="Transposase IS200-like"/>
    <property type="match status" value="1"/>
</dbReference>
<dbReference type="InterPro" id="IPR036515">
    <property type="entry name" value="Transposase_17_sf"/>
</dbReference>
<dbReference type="GO" id="GO:0004803">
    <property type="term" value="F:transposase activity"/>
    <property type="evidence" value="ECO:0007669"/>
    <property type="project" value="InterPro"/>
</dbReference>
<gene>
    <name evidence="2" type="ORF">COU90_00170</name>
</gene>